<dbReference type="Ensembl" id="ENSCINT00000025125.2">
    <property type="protein sequence ID" value="ENSCINP00000024879.2"/>
    <property type="gene ID" value="ENSCING00000019730.1"/>
</dbReference>
<reference evidence="2" key="2">
    <citation type="journal article" date="2008" name="Genome Biol.">
        <title>Improved genome assembly and evidence-based global gene model set for the chordate Ciona intestinalis: new insight into intron and operon populations.</title>
        <authorList>
            <person name="Satou Y."/>
            <person name="Mineta K."/>
            <person name="Ogasawara M."/>
            <person name="Sasakura Y."/>
            <person name="Shoguchi E."/>
            <person name="Ueno K."/>
            <person name="Yamada L."/>
            <person name="Matsumoto J."/>
            <person name="Wasserscheid J."/>
            <person name="Dewar K."/>
            <person name="Wiley G.B."/>
            <person name="Macmil S.L."/>
            <person name="Roe B.A."/>
            <person name="Zeller R.W."/>
            <person name="Hastings K.E."/>
            <person name="Lemaire P."/>
            <person name="Lindquist E."/>
            <person name="Endo T."/>
            <person name="Hotta K."/>
            <person name="Inaba K."/>
        </authorList>
    </citation>
    <scope>NUCLEOTIDE SEQUENCE [LARGE SCALE GENOMIC DNA]</scope>
    <source>
        <strain evidence="2">wild type</strain>
    </source>
</reference>
<evidence type="ECO:0000259" key="1">
    <source>
        <dbReference type="PROSITE" id="PS50057"/>
    </source>
</evidence>
<dbReference type="PROSITE" id="PS50057">
    <property type="entry name" value="FERM_3"/>
    <property type="match status" value="1"/>
</dbReference>
<protein>
    <recommendedName>
        <fullName evidence="1">FERM domain-containing protein</fullName>
    </recommendedName>
</protein>
<dbReference type="InParanoid" id="F6XNI1"/>
<dbReference type="GeneTree" id="ENSGT00940000162787"/>
<reference evidence="3" key="1">
    <citation type="journal article" date="2002" name="Science">
        <title>The draft genome of Ciona intestinalis: insights into chordate and vertebrate origins.</title>
        <authorList>
            <person name="Dehal P."/>
            <person name="Satou Y."/>
            <person name="Campbell R.K."/>
            <person name="Chapman J."/>
            <person name="Degnan B."/>
            <person name="De Tomaso A."/>
            <person name="Davidson B."/>
            <person name="Di Gregorio A."/>
            <person name="Gelpke M."/>
            <person name="Goodstein D.M."/>
            <person name="Harafuji N."/>
            <person name="Hastings K.E."/>
            <person name="Ho I."/>
            <person name="Hotta K."/>
            <person name="Huang W."/>
            <person name="Kawashima T."/>
            <person name="Lemaire P."/>
            <person name="Martinez D."/>
            <person name="Meinertzhagen I.A."/>
            <person name="Necula S."/>
            <person name="Nonaka M."/>
            <person name="Putnam N."/>
            <person name="Rash S."/>
            <person name="Saiga H."/>
            <person name="Satake M."/>
            <person name="Terry A."/>
            <person name="Yamada L."/>
            <person name="Wang H.G."/>
            <person name="Awazu S."/>
            <person name="Azumi K."/>
            <person name="Boore J."/>
            <person name="Branno M."/>
            <person name="Chin-Bow S."/>
            <person name="DeSantis R."/>
            <person name="Doyle S."/>
            <person name="Francino P."/>
            <person name="Keys D.N."/>
            <person name="Haga S."/>
            <person name="Hayashi H."/>
            <person name="Hino K."/>
            <person name="Imai K.S."/>
            <person name="Inaba K."/>
            <person name="Kano S."/>
            <person name="Kobayashi K."/>
            <person name="Kobayashi M."/>
            <person name="Lee B.I."/>
            <person name="Makabe K.W."/>
            <person name="Manohar C."/>
            <person name="Matassi G."/>
            <person name="Medina M."/>
            <person name="Mochizuki Y."/>
            <person name="Mount S."/>
            <person name="Morishita T."/>
            <person name="Miura S."/>
            <person name="Nakayama A."/>
            <person name="Nishizaka S."/>
            <person name="Nomoto H."/>
            <person name="Ohta F."/>
            <person name="Oishi K."/>
            <person name="Rigoutsos I."/>
            <person name="Sano M."/>
            <person name="Sasaki A."/>
            <person name="Sasakura Y."/>
            <person name="Shoguchi E."/>
            <person name="Shin-i T."/>
            <person name="Spagnuolo A."/>
            <person name="Stainier D."/>
            <person name="Suzuki M.M."/>
            <person name="Tassy O."/>
            <person name="Takatori N."/>
            <person name="Tokuoka M."/>
            <person name="Yagi K."/>
            <person name="Yoshizaki F."/>
            <person name="Wada S."/>
            <person name="Zhang C."/>
            <person name="Hyatt P.D."/>
            <person name="Larimer F."/>
            <person name="Detter C."/>
            <person name="Doggett N."/>
            <person name="Glavina T."/>
            <person name="Hawkins T."/>
            <person name="Richardson P."/>
            <person name="Lucas S."/>
            <person name="Kohara Y."/>
            <person name="Levine M."/>
            <person name="Satoh N."/>
            <person name="Rokhsar D.S."/>
        </authorList>
    </citation>
    <scope>NUCLEOTIDE SEQUENCE [LARGE SCALE GENOMIC DNA]</scope>
</reference>
<dbReference type="InterPro" id="IPR000299">
    <property type="entry name" value="FERM_domain"/>
</dbReference>
<feature type="domain" description="FERM" evidence="1">
    <location>
        <begin position="155"/>
        <end position="236"/>
    </location>
</feature>
<dbReference type="EMBL" id="EAAA01001948">
    <property type="status" value="NOT_ANNOTATED_CDS"/>
    <property type="molecule type" value="Genomic_DNA"/>
</dbReference>
<sequence length="236" mass="26466">CRANVLSAIPYKKKQQAVTSREHSIVAGKWNHFSVGDNQGDNSPPYQRRRASLFTVVATAPACGQNLQRDRSNQPDKELGNCKPADCKAVTVADTDRLKPIVFESRTRNSTVVPVIYQEAASGKRAVFDKEQQKLQCGRRERALAAIMKSNSGKKPVRVHLLTGDSILLVFDAKALVKDVFDQVCTMYSIKESHFFGLSAVIENEHRFMDTKQRLSKYAPKEWGKDLKRRASDLSV</sequence>
<evidence type="ECO:0000313" key="2">
    <source>
        <dbReference type="Ensembl" id="ENSCINP00000024879.2"/>
    </source>
</evidence>
<dbReference type="PANTHER" id="PTHR13429">
    <property type="entry name" value="FERM DOMAIN (PROTEIN4.1-EZRIN-RADIXIN-MOESIN) FAMILY"/>
    <property type="match status" value="1"/>
</dbReference>
<evidence type="ECO:0000313" key="3">
    <source>
        <dbReference type="Proteomes" id="UP000008144"/>
    </source>
</evidence>
<dbReference type="HOGENOM" id="CLU_1177695_0_0_1"/>
<keyword evidence="3" id="KW-1185">Reference proteome</keyword>
<name>F6XNI1_CIOIN</name>
<dbReference type="Pfam" id="PF09379">
    <property type="entry name" value="FERM_N"/>
    <property type="match status" value="1"/>
</dbReference>
<dbReference type="PANTHER" id="PTHR13429:SF5">
    <property type="entry name" value="PROTEIN EXPANDED"/>
    <property type="match status" value="1"/>
</dbReference>
<reference evidence="2" key="4">
    <citation type="submission" date="2025-09" db="UniProtKB">
        <authorList>
            <consortium name="Ensembl"/>
        </authorList>
    </citation>
    <scope>IDENTIFICATION</scope>
</reference>
<dbReference type="Proteomes" id="UP000008144">
    <property type="component" value="Chromosome 4"/>
</dbReference>
<organism evidence="2 3">
    <name type="scientific">Ciona intestinalis</name>
    <name type="common">Transparent sea squirt</name>
    <name type="synonym">Ascidia intestinalis</name>
    <dbReference type="NCBI Taxonomy" id="7719"/>
    <lineage>
        <taxon>Eukaryota</taxon>
        <taxon>Metazoa</taxon>
        <taxon>Chordata</taxon>
        <taxon>Tunicata</taxon>
        <taxon>Ascidiacea</taxon>
        <taxon>Phlebobranchia</taxon>
        <taxon>Cionidae</taxon>
        <taxon>Ciona</taxon>
    </lineage>
</organism>
<proteinExistence type="predicted"/>
<dbReference type="InterPro" id="IPR018979">
    <property type="entry name" value="FERM_N"/>
</dbReference>
<dbReference type="Gene3D" id="3.10.20.90">
    <property type="entry name" value="Phosphatidylinositol 3-kinase Catalytic Subunit, Chain A, domain 1"/>
    <property type="match status" value="1"/>
</dbReference>
<dbReference type="SUPFAM" id="SSF54236">
    <property type="entry name" value="Ubiquitin-like"/>
    <property type="match status" value="1"/>
</dbReference>
<accession>F6XNI1</accession>
<dbReference type="STRING" id="7719.ENSCINP00000024879"/>
<dbReference type="InterPro" id="IPR047145">
    <property type="entry name" value="FRMD6-like"/>
</dbReference>
<dbReference type="AlphaFoldDB" id="F6XNI1"/>
<dbReference type="InterPro" id="IPR029071">
    <property type="entry name" value="Ubiquitin-like_domsf"/>
</dbReference>
<reference evidence="2" key="3">
    <citation type="submission" date="2025-08" db="UniProtKB">
        <authorList>
            <consortium name="Ensembl"/>
        </authorList>
    </citation>
    <scope>IDENTIFICATION</scope>
</reference>